<organism evidence="1 2">
    <name type="scientific">Collimonas arenae</name>
    <dbReference type="NCBI Taxonomy" id="279058"/>
    <lineage>
        <taxon>Bacteria</taxon>
        <taxon>Pseudomonadati</taxon>
        <taxon>Pseudomonadota</taxon>
        <taxon>Betaproteobacteria</taxon>
        <taxon>Burkholderiales</taxon>
        <taxon>Oxalobacteraceae</taxon>
        <taxon>Collimonas</taxon>
    </lineage>
</organism>
<reference evidence="1 2" key="1">
    <citation type="submission" date="2015-11" db="EMBL/GenBank/DDBJ databases">
        <title>Exploring the genomic traits of fungus-feeding bacterial genus Collimonas.</title>
        <authorList>
            <person name="Song C."/>
            <person name="Schmidt R."/>
            <person name="de Jager V."/>
            <person name="Krzyzanowska D."/>
            <person name="Jongedijk E."/>
            <person name="Cankar K."/>
            <person name="Beekwilder J."/>
            <person name="van Veen A."/>
            <person name="de Boer W."/>
            <person name="van Veen J.A."/>
            <person name="Garbeva P."/>
        </authorList>
    </citation>
    <scope>NUCLEOTIDE SEQUENCE [LARGE SCALE GENOMIC DNA]</scope>
    <source>
        <strain evidence="1 2">Ter282</strain>
    </source>
</reference>
<evidence type="ECO:0000313" key="2">
    <source>
        <dbReference type="Proteomes" id="UP000071778"/>
    </source>
</evidence>
<proteinExistence type="predicted"/>
<sequence>MKQTMPATANEKKGIKIGGVVHREITEETAKTHAVITCDANNWGMRKSNMVPKNGQDNWEYPVVKEYVKGIKPALEKFPWAEMTWPFDLEQKKKIAAILKIHLHKAWADTAFGIPEAAFAAITFPDEKKDAVTDPNQHGAFSPGDWDICLGKFDFDLLLDKRNHVNALILASTLFHEGRHTQQYYWMFASVFAYPEDYADYVHINTLFTTSKRKQVLEVVQSQKIPDEPFAKVSIKRMTLSQYYRNLCFFIDNNYQTHLIGKEDDPNSEVYKVRTELERLYQNVPIQKIGHDRDGGYRIRPTEEDSFALEKIVEHYWYGRDSGIPAPTACTNAYSQQIIRAKK</sequence>
<dbReference type="AlphaFoldDB" id="A0A127QFA3"/>
<dbReference type="Proteomes" id="UP000071778">
    <property type="component" value="Chromosome"/>
</dbReference>
<gene>
    <name evidence="1" type="ORF">CAter282_0921</name>
</gene>
<name>A0A127QFA3_9BURK</name>
<dbReference type="RefSeq" id="WP_061532439.1">
    <property type="nucleotide sequence ID" value="NZ_CP013233.1"/>
</dbReference>
<dbReference type="PATRIC" id="fig|279058.18.peg.911"/>
<evidence type="ECO:0000313" key="1">
    <source>
        <dbReference type="EMBL" id="AMP08721.1"/>
    </source>
</evidence>
<dbReference type="OrthoDB" id="1907165at2"/>
<accession>A0A127QFA3</accession>
<dbReference type="EMBL" id="CP013235">
    <property type="protein sequence ID" value="AMP08721.1"/>
    <property type="molecule type" value="Genomic_DNA"/>
</dbReference>
<protein>
    <submittedName>
        <fullName evidence="1">Uncharacterized protein</fullName>
    </submittedName>
</protein>
<keyword evidence="2" id="KW-1185">Reference proteome</keyword>